<sequence>MCKQSGFSRYQKRVIKFLTDFLGADIPFTYERTQTNHLKVLIEGVPKPLYTSSTPSASNTFNNFTSEVKREVKAIKNTSEPKKRSPYPTKTTFIKIAASDRLVQSSVKAIRSRLESLKSREEEQVLETKSLESVNTYRGDIVKQTLTLTMQARKQGAYLKPKEVKELEAKIRNHLDFMMPTMACYSNMLNAKTKYSNVEPLIAVNDEKIEVAENAAPKQSAQLEVVKEPSNDKQTLPTDGLLKLSTNERIGALRQLSKIEALSLIEDIKQAIALNREEDIQSVVSLILEKDLPLEAIISRIEAA</sequence>
<protein>
    <submittedName>
        <fullName evidence="1">Uncharacterized protein</fullName>
    </submittedName>
</protein>
<evidence type="ECO:0000313" key="1">
    <source>
        <dbReference type="EMBL" id="GAM73623.1"/>
    </source>
</evidence>
<gene>
    <name evidence="1" type="ORF">JCM19241_3078</name>
</gene>
<organism evidence="1 2">
    <name type="scientific">Vibrio ishigakensis</name>
    <dbReference type="NCBI Taxonomy" id="1481914"/>
    <lineage>
        <taxon>Bacteria</taxon>
        <taxon>Pseudomonadati</taxon>
        <taxon>Pseudomonadota</taxon>
        <taxon>Gammaproteobacteria</taxon>
        <taxon>Vibrionales</taxon>
        <taxon>Vibrionaceae</taxon>
        <taxon>Vibrio</taxon>
    </lineage>
</organism>
<reference evidence="1 2" key="1">
    <citation type="submission" date="2015-01" db="EMBL/GenBank/DDBJ databases">
        <title>Vibrio sp. C94 JCM 19241 whole genome shotgun sequence.</title>
        <authorList>
            <person name="Sawabe T."/>
            <person name="Meirelles P."/>
            <person name="Feng G."/>
            <person name="Sayaka M."/>
            <person name="Hattori M."/>
            <person name="Ohkuma M."/>
        </authorList>
    </citation>
    <scope>NUCLEOTIDE SEQUENCE [LARGE SCALE GENOMIC DNA]</scope>
    <source>
        <strain evidence="2">JCM 19241</strain>
    </source>
</reference>
<reference evidence="1 2" key="2">
    <citation type="submission" date="2015-01" db="EMBL/GenBank/DDBJ databases">
        <authorList>
            <consortium name="NBRP consortium"/>
            <person name="Sawabe T."/>
            <person name="Meirelles P."/>
            <person name="Feng G."/>
            <person name="Sayaka M."/>
            <person name="Hattori M."/>
            <person name="Ohkuma M."/>
        </authorList>
    </citation>
    <scope>NUCLEOTIDE SEQUENCE [LARGE SCALE GENOMIC DNA]</scope>
    <source>
        <strain evidence="2">JCM 19241</strain>
    </source>
</reference>
<dbReference type="Proteomes" id="UP000031666">
    <property type="component" value="Unassembled WGS sequence"/>
</dbReference>
<dbReference type="EMBL" id="BBSC01000001">
    <property type="protein sequence ID" value="GAM73623.1"/>
    <property type="molecule type" value="Genomic_DNA"/>
</dbReference>
<accession>A0A0B8QEL4</accession>
<name>A0A0B8QEL4_9VIBR</name>
<evidence type="ECO:0000313" key="2">
    <source>
        <dbReference type="Proteomes" id="UP000031666"/>
    </source>
</evidence>
<comment type="caution">
    <text evidence="1">The sequence shown here is derived from an EMBL/GenBank/DDBJ whole genome shotgun (WGS) entry which is preliminary data.</text>
</comment>
<proteinExistence type="predicted"/>
<dbReference type="AlphaFoldDB" id="A0A0B8QEL4"/>
<dbReference type="STRING" id="1481914.JCM19241_3078"/>